<dbReference type="EMBL" id="FOTF01000027">
    <property type="protein sequence ID" value="SFL54965.1"/>
    <property type="molecule type" value="Genomic_DNA"/>
</dbReference>
<organism evidence="1 2">
    <name type="scientific">Loktanella salsilacus</name>
    <dbReference type="NCBI Taxonomy" id="195913"/>
    <lineage>
        <taxon>Bacteria</taxon>
        <taxon>Pseudomonadati</taxon>
        <taxon>Pseudomonadota</taxon>
        <taxon>Alphaproteobacteria</taxon>
        <taxon>Rhodobacterales</taxon>
        <taxon>Roseobacteraceae</taxon>
        <taxon>Loktanella</taxon>
    </lineage>
</organism>
<dbReference type="RefSeq" id="WP_090191390.1">
    <property type="nucleotide sequence ID" value="NZ_FOTF01000027.1"/>
</dbReference>
<dbReference type="AlphaFoldDB" id="A0A1I4IL16"/>
<accession>A0A1I4IL16</accession>
<reference evidence="1 2" key="1">
    <citation type="submission" date="2016-10" db="EMBL/GenBank/DDBJ databases">
        <authorList>
            <person name="de Groot N.N."/>
        </authorList>
    </citation>
    <scope>NUCLEOTIDE SEQUENCE [LARGE SCALE GENOMIC DNA]</scope>
    <source>
        <strain evidence="1 2">DSM 16199</strain>
    </source>
</reference>
<dbReference type="OrthoDB" id="7704798at2"/>
<name>A0A1I4IL16_9RHOB</name>
<gene>
    <name evidence="1" type="ORF">SAMN04488004_12719</name>
</gene>
<sequence length="170" mass="19067">MSIVPASIQAVWHSAQLLIAFHKNKDKTKRDVPYFWRPKEAFARLAAKPEDQEAVVVMRAADAEGSDVQIKMHSDKIVIRRDRDLGWSGLIIDDHQIQIKVDGTVIRIDPDGGVVVERDSQKTHLEGTGEIFRFTPDTKIVVSADGGRMSRETDVTFDGFTPDGVISRRK</sequence>
<protein>
    <submittedName>
        <fullName evidence="1">Uncharacterized protein</fullName>
    </submittedName>
</protein>
<dbReference type="STRING" id="195913.SAMN04488004_12719"/>
<evidence type="ECO:0000313" key="1">
    <source>
        <dbReference type="EMBL" id="SFL54965.1"/>
    </source>
</evidence>
<evidence type="ECO:0000313" key="2">
    <source>
        <dbReference type="Proteomes" id="UP000199550"/>
    </source>
</evidence>
<proteinExistence type="predicted"/>
<dbReference type="Proteomes" id="UP000199550">
    <property type="component" value="Unassembled WGS sequence"/>
</dbReference>
<keyword evidence="2" id="KW-1185">Reference proteome</keyword>